<name>A0A251UHS0_HELAN</name>
<feature type="domain" description="Alpha-carbonic anhydrase" evidence="9">
    <location>
        <begin position="56"/>
        <end position="285"/>
    </location>
</feature>
<dbReference type="EMBL" id="CM007895">
    <property type="protein sequence ID" value="OTG22927.1"/>
    <property type="molecule type" value="Genomic_DNA"/>
</dbReference>
<keyword evidence="3 6" id="KW-0479">Metal-binding</keyword>
<feature type="transmembrane region" description="Helical" evidence="8">
    <location>
        <begin position="30"/>
        <end position="49"/>
    </location>
</feature>
<dbReference type="SUPFAM" id="SSF51069">
    <property type="entry name" value="Carbonic anhydrase"/>
    <property type="match status" value="1"/>
</dbReference>
<reference evidence="11" key="2">
    <citation type="submission" date="2017-02" db="EMBL/GenBank/DDBJ databases">
        <title>Sunflower complete genome.</title>
        <authorList>
            <person name="Langlade N."/>
            <person name="Munos S."/>
        </authorList>
    </citation>
    <scope>NUCLEOTIDE SEQUENCE [LARGE SCALE GENOMIC DNA]</scope>
    <source>
        <tissue evidence="11">Leaves</tissue>
    </source>
</reference>
<dbReference type="Pfam" id="PF00194">
    <property type="entry name" value="Carb_anhydrase"/>
    <property type="match status" value="1"/>
</dbReference>
<reference evidence="10" key="3">
    <citation type="submission" date="2020-06" db="EMBL/GenBank/DDBJ databases">
        <title>Helianthus annuus Genome sequencing and assembly Release 2.</title>
        <authorList>
            <person name="Gouzy J."/>
            <person name="Langlade N."/>
            <person name="Munos S."/>
        </authorList>
    </citation>
    <scope>NUCLEOTIDE SEQUENCE</scope>
    <source>
        <tissue evidence="10">Leaves</tissue>
    </source>
</reference>
<evidence type="ECO:0000256" key="6">
    <source>
        <dbReference type="RuleBase" id="RU367011"/>
    </source>
</evidence>
<accession>A0A251UHS0</accession>
<dbReference type="STRING" id="4232.A0A251UHS0"/>
<gene>
    <name evidence="11" type="primary">ATACA3</name>
    <name evidence="11" type="ORF">HannXRQ_Chr06g0176751</name>
    <name evidence="10" type="ORF">HanXRQr2_Chr06g0258051</name>
</gene>
<dbReference type="SMART" id="SM01057">
    <property type="entry name" value="Carb_anhydrase"/>
    <property type="match status" value="1"/>
</dbReference>
<evidence type="ECO:0000313" key="11">
    <source>
        <dbReference type="EMBL" id="OTG22927.1"/>
    </source>
</evidence>
<feature type="transmembrane region" description="Helical" evidence="8">
    <location>
        <begin position="295"/>
        <end position="312"/>
    </location>
</feature>
<evidence type="ECO:0000256" key="3">
    <source>
        <dbReference type="ARBA" id="ARBA00022723"/>
    </source>
</evidence>
<keyword evidence="8" id="KW-0812">Transmembrane</keyword>
<evidence type="ECO:0000259" key="9">
    <source>
        <dbReference type="PROSITE" id="PS51144"/>
    </source>
</evidence>
<keyword evidence="5 6" id="KW-0456">Lyase</keyword>
<feature type="region of interest" description="Disordered" evidence="7">
    <location>
        <begin position="77"/>
        <end position="104"/>
    </location>
</feature>
<dbReference type="InterPro" id="IPR001148">
    <property type="entry name" value="CA_dom"/>
</dbReference>
<organism evidence="11 12">
    <name type="scientific">Helianthus annuus</name>
    <name type="common">Common sunflower</name>
    <dbReference type="NCBI Taxonomy" id="4232"/>
    <lineage>
        <taxon>Eukaryota</taxon>
        <taxon>Viridiplantae</taxon>
        <taxon>Streptophyta</taxon>
        <taxon>Embryophyta</taxon>
        <taxon>Tracheophyta</taxon>
        <taxon>Spermatophyta</taxon>
        <taxon>Magnoliopsida</taxon>
        <taxon>eudicotyledons</taxon>
        <taxon>Gunneridae</taxon>
        <taxon>Pentapetalae</taxon>
        <taxon>asterids</taxon>
        <taxon>campanulids</taxon>
        <taxon>Asterales</taxon>
        <taxon>Asteraceae</taxon>
        <taxon>Asteroideae</taxon>
        <taxon>Heliantheae alliance</taxon>
        <taxon>Heliantheae</taxon>
        <taxon>Helianthus</taxon>
    </lineage>
</organism>
<dbReference type="InterPro" id="IPR018338">
    <property type="entry name" value="Carbonic_anhydrase_a-class_CS"/>
</dbReference>
<proteinExistence type="inferred from homology"/>
<comment type="catalytic activity">
    <reaction evidence="6">
        <text>hydrogencarbonate + H(+) = CO2 + H2O</text>
        <dbReference type="Rhea" id="RHEA:10748"/>
        <dbReference type="ChEBI" id="CHEBI:15377"/>
        <dbReference type="ChEBI" id="CHEBI:15378"/>
        <dbReference type="ChEBI" id="CHEBI:16526"/>
        <dbReference type="ChEBI" id="CHEBI:17544"/>
        <dbReference type="EC" id="4.2.1.1"/>
    </reaction>
</comment>
<protein>
    <recommendedName>
        <fullName evidence="2 6">Carbonic anhydrase</fullName>
        <ecNumber evidence="2 6">4.2.1.1</ecNumber>
    </recommendedName>
</protein>
<dbReference type="GO" id="GO:0008270">
    <property type="term" value="F:zinc ion binding"/>
    <property type="evidence" value="ECO:0007669"/>
    <property type="project" value="UniProtKB-UniRule"/>
</dbReference>
<dbReference type="PROSITE" id="PS00162">
    <property type="entry name" value="ALPHA_CA_1"/>
    <property type="match status" value="1"/>
</dbReference>
<sequence>MHAHYFITYKHNHSYSLLTSQLLTMANHDLLILIFTYLIISSLSLIITCNAHSGEHEFSYEDSSPDGPKNWGTLTTDWKPCSGGKSQSPINIDSKNAKDQPNDLKKDYKDAPARLYNKGHNIVVQWQGDAGGISINGSTYKLVQCHWHTPSEHTIDGKGYDAELHFVHSNDHKQLAVIGVLFEIGESDSFIEKMTASKFKGLDASGSDLGNVTASSTTTSDKYFRYSGSLTTPPCSEGVTWTVAEKVKTISKDQIELLKGAVDHEFQHNARPVQDLNGRTVTQFEDKEGSGASSILPLWSGIIIFVQIYILFSF</sequence>
<dbReference type="PANTHER" id="PTHR18952">
    <property type="entry name" value="CARBONIC ANHYDRASE"/>
    <property type="match status" value="1"/>
</dbReference>
<keyword evidence="8" id="KW-1133">Transmembrane helix</keyword>
<evidence type="ECO:0000256" key="8">
    <source>
        <dbReference type="SAM" id="Phobius"/>
    </source>
</evidence>
<dbReference type="GO" id="GO:0004089">
    <property type="term" value="F:carbonate dehydratase activity"/>
    <property type="evidence" value="ECO:0007669"/>
    <property type="project" value="UniProtKB-UniRule"/>
</dbReference>
<evidence type="ECO:0000256" key="5">
    <source>
        <dbReference type="ARBA" id="ARBA00023239"/>
    </source>
</evidence>
<dbReference type="PANTHER" id="PTHR18952:SF208">
    <property type="entry name" value="CARBONIC ANHYDRASE XA-RELATED"/>
    <property type="match status" value="1"/>
</dbReference>
<dbReference type="PROSITE" id="PS51144">
    <property type="entry name" value="ALPHA_CA_2"/>
    <property type="match status" value="1"/>
</dbReference>
<comment type="similarity">
    <text evidence="6">Belongs to the alpha-carbonic anhydrase family.</text>
</comment>
<dbReference type="OMA" id="TPLCYET"/>
<dbReference type="CDD" id="cd03124">
    <property type="entry name" value="alpha_CA_prokaryotic_like"/>
    <property type="match status" value="1"/>
</dbReference>
<dbReference type="InterPro" id="IPR023561">
    <property type="entry name" value="Carbonic_anhydrase_a-class"/>
</dbReference>
<comment type="function">
    <text evidence="6">Reversible hydration of carbon dioxide.</text>
</comment>
<keyword evidence="4 6" id="KW-0862">Zinc</keyword>
<feature type="compositionally biased region" description="Polar residues" evidence="7">
    <location>
        <begin position="84"/>
        <end position="94"/>
    </location>
</feature>
<evidence type="ECO:0000256" key="7">
    <source>
        <dbReference type="SAM" id="MobiDB-lite"/>
    </source>
</evidence>
<evidence type="ECO:0000313" key="10">
    <source>
        <dbReference type="EMBL" id="KAF5802308.1"/>
    </source>
</evidence>
<reference evidence="10 12" key="1">
    <citation type="journal article" date="2017" name="Nature">
        <title>The sunflower genome provides insights into oil metabolism, flowering and Asterid evolution.</title>
        <authorList>
            <person name="Badouin H."/>
            <person name="Gouzy J."/>
            <person name="Grassa C.J."/>
            <person name="Murat F."/>
            <person name="Staton S.E."/>
            <person name="Cottret L."/>
            <person name="Lelandais-Briere C."/>
            <person name="Owens G.L."/>
            <person name="Carrere S."/>
            <person name="Mayjonade B."/>
            <person name="Legrand L."/>
            <person name="Gill N."/>
            <person name="Kane N.C."/>
            <person name="Bowers J.E."/>
            <person name="Hubner S."/>
            <person name="Bellec A."/>
            <person name="Berard A."/>
            <person name="Berges H."/>
            <person name="Blanchet N."/>
            <person name="Boniface M.C."/>
            <person name="Brunel D."/>
            <person name="Catrice O."/>
            <person name="Chaidir N."/>
            <person name="Claudel C."/>
            <person name="Donnadieu C."/>
            <person name="Faraut T."/>
            <person name="Fievet G."/>
            <person name="Helmstetter N."/>
            <person name="King M."/>
            <person name="Knapp S.J."/>
            <person name="Lai Z."/>
            <person name="Le Paslier M.C."/>
            <person name="Lippi Y."/>
            <person name="Lorenzon L."/>
            <person name="Mandel J.R."/>
            <person name="Marage G."/>
            <person name="Marchand G."/>
            <person name="Marquand E."/>
            <person name="Bret-Mestries E."/>
            <person name="Morien E."/>
            <person name="Nambeesan S."/>
            <person name="Nguyen T."/>
            <person name="Pegot-Espagnet P."/>
            <person name="Pouilly N."/>
            <person name="Raftis F."/>
            <person name="Sallet E."/>
            <person name="Schiex T."/>
            <person name="Thomas J."/>
            <person name="Vandecasteele C."/>
            <person name="Vares D."/>
            <person name="Vear F."/>
            <person name="Vautrin S."/>
            <person name="Crespi M."/>
            <person name="Mangin B."/>
            <person name="Burke J.M."/>
            <person name="Salse J."/>
            <person name="Munos S."/>
            <person name="Vincourt P."/>
            <person name="Rieseberg L.H."/>
            <person name="Langlade N.B."/>
        </authorList>
    </citation>
    <scope>NUCLEOTIDE SEQUENCE [LARGE SCALE GENOMIC DNA]</scope>
    <source>
        <strain evidence="12">cv. SF193</strain>
        <tissue evidence="10">Leaves</tissue>
    </source>
</reference>
<comment type="cofactor">
    <cofactor evidence="1 6">
        <name>Zn(2+)</name>
        <dbReference type="ChEBI" id="CHEBI:29105"/>
    </cofactor>
</comment>
<evidence type="ECO:0000256" key="4">
    <source>
        <dbReference type="ARBA" id="ARBA00022833"/>
    </source>
</evidence>
<dbReference type="InterPro" id="IPR041891">
    <property type="entry name" value="Alpha_CA_prokaryot-like"/>
</dbReference>
<keyword evidence="8" id="KW-0472">Membrane</keyword>
<dbReference type="EC" id="4.2.1.1" evidence="2 6"/>
<dbReference type="Gramene" id="mRNA:HanXRQr2_Chr06g0258051">
    <property type="protein sequence ID" value="mRNA:HanXRQr2_Chr06g0258051"/>
    <property type="gene ID" value="HanXRQr2_Chr06g0258051"/>
</dbReference>
<dbReference type="AlphaFoldDB" id="A0A251UHS0"/>
<feature type="compositionally biased region" description="Basic and acidic residues" evidence="7">
    <location>
        <begin position="95"/>
        <end position="104"/>
    </location>
</feature>
<dbReference type="InterPro" id="IPR036398">
    <property type="entry name" value="CA_dom_sf"/>
</dbReference>
<dbReference type="Proteomes" id="UP000215914">
    <property type="component" value="Chromosome 6"/>
</dbReference>
<evidence type="ECO:0000256" key="2">
    <source>
        <dbReference type="ARBA" id="ARBA00012925"/>
    </source>
</evidence>
<dbReference type="Gene3D" id="3.10.200.10">
    <property type="entry name" value="Alpha carbonic anhydrase"/>
    <property type="match status" value="1"/>
</dbReference>
<evidence type="ECO:0000256" key="1">
    <source>
        <dbReference type="ARBA" id="ARBA00001947"/>
    </source>
</evidence>
<evidence type="ECO:0000313" key="12">
    <source>
        <dbReference type="Proteomes" id="UP000215914"/>
    </source>
</evidence>
<dbReference type="InParanoid" id="A0A251UHS0"/>
<dbReference type="EMBL" id="MNCJ02000321">
    <property type="protein sequence ID" value="KAF5802308.1"/>
    <property type="molecule type" value="Genomic_DNA"/>
</dbReference>
<dbReference type="GO" id="GO:0016836">
    <property type="term" value="F:hydro-lyase activity"/>
    <property type="evidence" value="ECO:0000318"/>
    <property type="project" value="GO_Central"/>
</dbReference>
<keyword evidence="12" id="KW-1185">Reference proteome</keyword>